<dbReference type="Proteomes" id="UP001153148">
    <property type="component" value="Unassembled WGS sequence"/>
</dbReference>
<evidence type="ECO:0000256" key="6">
    <source>
        <dbReference type="ARBA" id="ARBA00022840"/>
    </source>
</evidence>
<dbReference type="Gene3D" id="1.20.1560.10">
    <property type="entry name" value="ABC transporter type 1, transmembrane domain"/>
    <property type="match status" value="1"/>
</dbReference>
<keyword evidence="8" id="KW-0472">Membrane</keyword>
<evidence type="ECO:0000256" key="7">
    <source>
        <dbReference type="ARBA" id="ARBA00022989"/>
    </source>
</evidence>
<sequence>MSEDLVDKNQMSYYLTITTNRWLSVRLETIGNIIIFFSSIFAVLGRDTMDPGLVGLSISYAMQITQSLNMLVRQTSDIETNIVAVERIKEYAAYKQEAPWENPSHPVAPDWPQAGHVVFRDYKLRYREGLDLVLRGINVTVEGGEKVHHY</sequence>
<keyword evidence="2" id="KW-0813">Transport</keyword>
<evidence type="ECO:0000313" key="11">
    <source>
        <dbReference type="Proteomes" id="UP001153148"/>
    </source>
</evidence>
<dbReference type="InterPro" id="IPR050173">
    <property type="entry name" value="ABC_transporter_C-like"/>
</dbReference>
<name>A0ABN7P6T9_TIMPD</name>
<protein>
    <recommendedName>
        <fullName evidence="9">ABC transmembrane type-1 domain-containing protein</fullName>
    </recommendedName>
</protein>
<keyword evidence="3" id="KW-0812">Transmembrane</keyword>
<evidence type="ECO:0000313" key="10">
    <source>
        <dbReference type="EMBL" id="CAG2061158.1"/>
    </source>
</evidence>
<comment type="caution">
    <text evidence="10">The sequence shown here is derived from an EMBL/GenBank/DDBJ whole genome shotgun (WGS) entry which is preliminary data.</text>
</comment>
<evidence type="ECO:0000256" key="2">
    <source>
        <dbReference type="ARBA" id="ARBA00022448"/>
    </source>
</evidence>
<keyword evidence="6" id="KW-0067">ATP-binding</keyword>
<accession>A0ABN7P6T9</accession>
<evidence type="ECO:0000256" key="3">
    <source>
        <dbReference type="ARBA" id="ARBA00022692"/>
    </source>
</evidence>
<keyword evidence="11" id="KW-1185">Reference proteome</keyword>
<feature type="non-terminal residue" evidence="10">
    <location>
        <position position="150"/>
    </location>
</feature>
<dbReference type="PROSITE" id="PS50929">
    <property type="entry name" value="ABC_TM1F"/>
    <property type="match status" value="1"/>
</dbReference>
<keyword evidence="5" id="KW-0547">Nucleotide-binding</keyword>
<proteinExistence type="predicted"/>
<dbReference type="PANTHER" id="PTHR24223">
    <property type="entry name" value="ATP-BINDING CASSETTE SUB-FAMILY C"/>
    <property type="match status" value="1"/>
</dbReference>
<keyword evidence="7" id="KW-1133">Transmembrane helix</keyword>
<evidence type="ECO:0000256" key="1">
    <source>
        <dbReference type="ARBA" id="ARBA00004127"/>
    </source>
</evidence>
<feature type="domain" description="ABC transmembrane type-1" evidence="9">
    <location>
        <begin position="1"/>
        <end position="80"/>
    </location>
</feature>
<organism evidence="10 11">
    <name type="scientific">Timema podura</name>
    <name type="common">Walking stick</name>
    <dbReference type="NCBI Taxonomy" id="61482"/>
    <lineage>
        <taxon>Eukaryota</taxon>
        <taxon>Metazoa</taxon>
        <taxon>Ecdysozoa</taxon>
        <taxon>Arthropoda</taxon>
        <taxon>Hexapoda</taxon>
        <taxon>Insecta</taxon>
        <taxon>Pterygota</taxon>
        <taxon>Neoptera</taxon>
        <taxon>Polyneoptera</taxon>
        <taxon>Phasmatodea</taxon>
        <taxon>Timematodea</taxon>
        <taxon>Timematoidea</taxon>
        <taxon>Timematidae</taxon>
        <taxon>Timema</taxon>
    </lineage>
</organism>
<evidence type="ECO:0000259" key="9">
    <source>
        <dbReference type="PROSITE" id="PS50929"/>
    </source>
</evidence>
<evidence type="ECO:0000256" key="5">
    <source>
        <dbReference type="ARBA" id="ARBA00022741"/>
    </source>
</evidence>
<dbReference type="PANTHER" id="PTHR24223:SF443">
    <property type="entry name" value="MULTIDRUG-RESISTANCE LIKE PROTEIN 1, ISOFORM I"/>
    <property type="match status" value="1"/>
</dbReference>
<dbReference type="SUPFAM" id="SSF90123">
    <property type="entry name" value="ABC transporter transmembrane region"/>
    <property type="match status" value="1"/>
</dbReference>
<dbReference type="InterPro" id="IPR011527">
    <property type="entry name" value="ABC1_TM_dom"/>
</dbReference>
<reference evidence="10" key="1">
    <citation type="submission" date="2021-03" db="EMBL/GenBank/DDBJ databases">
        <authorList>
            <person name="Tran Van P."/>
        </authorList>
    </citation>
    <scope>NUCLEOTIDE SEQUENCE</scope>
</reference>
<evidence type="ECO:0000256" key="8">
    <source>
        <dbReference type="ARBA" id="ARBA00023136"/>
    </source>
</evidence>
<dbReference type="EMBL" id="CAJPIN010014788">
    <property type="protein sequence ID" value="CAG2061158.1"/>
    <property type="molecule type" value="Genomic_DNA"/>
</dbReference>
<evidence type="ECO:0000256" key="4">
    <source>
        <dbReference type="ARBA" id="ARBA00022737"/>
    </source>
</evidence>
<keyword evidence="4" id="KW-0677">Repeat</keyword>
<dbReference type="InterPro" id="IPR036640">
    <property type="entry name" value="ABC1_TM_sf"/>
</dbReference>
<gene>
    <name evidence="10" type="ORF">TPAB3V08_LOCUS8113</name>
</gene>
<comment type="subcellular location">
    <subcellularLocation>
        <location evidence="1">Endomembrane system</location>
        <topology evidence="1">Multi-pass membrane protein</topology>
    </subcellularLocation>
</comment>